<sequence>MYQEKAARAKELQLDDSSMEQSTMDQSTMAVDIDMEGGTKEIQCLLSPEAVEKACILTLGMISQCIETSTESETESPILTHAMQSTLTALSPLLTLVQSLSKSNAAVGGSLYRSILSSVTYRYASTHGVSSVDGSLSQEAADAPLDTIAVYTACFCALTHLDPSHVHFCVCDSSHPVYEGFRDIAGAKGTIGTIGTRGTGGTAGVSTLVPGDGEAQTATDVLIRMVNEIPSMAPSLSLRLTTLRILVLQIHGRFDSVGQRPSDKVDTAKGVCHALAHIRGGLSGTWDGVSMSQGDGHTTHTDSALSELATFLVDMVQYITQVLESPSEYMSLVDLADCLYALACHIDLLATSAQALTSLARVILLCLYSNASGLDIDRQTMVSPILHCGSGSTEPVDSTFALLAVGLCMLPLVPADPFGCAAYERMCSQGIETNVCALMRESGRLILPIGMSPDLAVNQLRFISQVYTSLRHGNPSAPSLFCPRPNPNIHSRVVVEMAEKYEPLAVYISEYAARQFRRKDNPERMSVIPSAQCILPYHAVKKICVACARTDILRHAHQWVPEQIEGMATVGQAQLDYHSTQLANQIRDSMKSIVSVTRVCEDFTDRSASPETEGEADVEREREREAEINTRICSQTLPYVSGGLLGYLTAENSEQQQRVCAQFTAVARLAGREVTPPNNVNWVPIPVLNQDDIYATGLLAGQLCWDAHCMGKIAPNASKKNSIQNVEIRGLRRIIRMAFAQSNRTDLQAAFLKALYLAHTALTRLAKHKECVRLAEKDTGTDNCLTDELERVRETVRAASANSRDRERERGNKTTRTRARLAAETALFANEAGCRVLACCVLVQYLERSQYSTHTDHALTNTGADAFFGRIAPIIERSIVLSSPGDFLYLSGVRLAHDMTRTHIVNADVKSGDLEKTGGVRVYMNISAALGLVSKGSRSFESHSLFDPIHLLDLLQHCVTANPRSATLLGTMCLDPLFTWARNGIPKHHTSRPKLPYPAILPRLCTTAKSLLVDDPSLSNRALQMLRDSLAILDSTPSIHCSLCTLKRLNQVLSRADAAVELATALFPAGTDVVHMQLLMPTSPCPRPDTLKTVAELRRVLRTLSLGTQSGTVREAVSSVLSLLPEPPASMANAPEAHPRLRSLCALQPVGLPTLLYKPAEFARYLLDIWLMPQIEAQTGRESGYFTMFTVQQVLAMPMMGDSVLKGVSVLLQPYKKSKFVLHDSQTHSALCIPNLLDSDRLFEPIYSATTSGDVDMAGDAEREGDTDGEGDSVETDKAALYLTHLCMVVIRSLPDPTSGECELVAMSLLPLLIKDHILAAALLSWTVGHLLINAKGVVPKRTRGMRQIQQCRSLVLHTLRLMLTPTEGDRRHQMPRDMILTMSKHLADTWFKVDTRAVVNAMLCLNLAGDALHTIDMWTATDHAFATASQTPCPVSLLSNDGYASISQYGDLIHRALTQLGSDRRRDSLEMMCAELRESAGTAPIPQFALSLSPPAEGLDSPATTDMIDNLTKWGPEANSMKSGESQRERERETVTSESVMAQYTRGALDIMLQPETRRNAPLASLCQSLSRDLSLTVQRASMLGPQHPSYQSLTASVSTLSNCLEFAKAHQVTCSGDFSDGRHRLSRMSNDSGAPTPRVSGYFGATTPLAQGERERERDGRTVSMQSGTGVPLVHSLSVPEPTVPARTIALASIDHECGRYQQAVHRLNGAMSRLHIVSAQEDDPAPTEGETVVKQEHPVTAPIDVSAALSTLANKTYRNNLYARMCLKMAGLYQILGRTDIVSHAFNTAAAVPAVQPRISADISLQHAMFSSERVYAEMVEITNQVHACKQPKRRNQAVTFLGEACYRCMEHFCILVGKVRETHQFQPRLLPVAAPLMSSAWLKLANVAAEIEVLVDHLINSSRDTSNYDRDMAVLKRARDAIRACVSFGAVDDRNGGIAFHMHIDQPRASNGQQPTASHLELVAKAQEASRTLYQYVETMPARICLEILPHLVPLCMPQDATFNSTVPPALHMVRICLQAFTQQTVIQIARDIGDPDNGTQKNKLYELVLSAQQ</sequence>
<reference evidence="2 3" key="1">
    <citation type="journal article" date="2018" name="PLoS ONE">
        <title>The draft genome of Kipferlia bialata reveals reductive genome evolution in fornicate parasites.</title>
        <authorList>
            <person name="Tanifuji G."/>
            <person name="Takabayashi S."/>
            <person name="Kume K."/>
            <person name="Takagi M."/>
            <person name="Nakayama T."/>
            <person name="Kamikawa R."/>
            <person name="Inagaki Y."/>
            <person name="Hashimoto T."/>
        </authorList>
    </citation>
    <scope>NUCLEOTIDE SEQUENCE [LARGE SCALE GENOMIC DNA]</scope>
    <source>
        <strain evidence="2">NY0173</strain>
    </source>
</reference>
<dbReference type="Proteomes" id="UP000265618">
    <property type="component" value="Unassembled WGS sequence"/>
</dbReference>
<proteinExistence type="predicted"/>
<feature type="compositionally biased region" description="Basic and acidic residues" evidence="1">
    <location>
        <begin position="1654"/>
        <end position="1663"/>
    </location>
</feature>
<feature type="region of interest" description="Disordered" evidence="1">
    <location>
        <begin position="1515"/>
        <end position="1537"/>
    </location>
</feature>
<evidence type="ECO:0000313" key="3">
    <source>
        <dbReference type="Proteomes" id="UP000265618"/>
    </source>
</evidence>
<name>A0A9K3GDD0_9EUKA</name>
<accession>A0A9K3GDD0</accession>
<feature type="compositionally biased region" description="Basic and acidic residues" evidence="1">
    <location>
        <begin position="1"/>
        <end position="13"/>
    </location>
</feature>
<feature type="region of interest" description="Disordered" evidence="1">
    <location>
        <begin position="1"/>
        <end position="23"/>
    </location>
</feature>
<dbReference type="EMBL" id="BDIP01000033">
    <property type="protein sequence ID" value="GIQ79634.1"/>
    <property type="molecule type" value="Genomic_DNA"/>
</dbReference>
<organism evidence="2 3">
    <name type="scientific">Kipferlia bialata</name>
    <dbReference type="NCBI Taxonomy" id="797122"/>
    <lineage>
        <taxon>Eukaryota</taxon>
        <taxon>Metamonada</taxon>
        <taxon>Carpediemonas-like organisms</taxon>
        <taxon>Kipferlia</taxon>
    </lineage>
</organism>
<keyword evidence="3" id="KW-1185">Reference proteome</keyword>
<protein>
    <submittedName>
        <fullName evidence="2">Uncharacterized protein</fullName>
    </submittedName>
</protein>
<feature type="compositionally biased region" description="Basic and acidic residues" evidence="1">
    <location>
        <begin position="1526"/>
        <end position="1536"/>
    </location>
</feature>
<evidence type="ECO:0000313" key="2">
    <source>
        <dbReference type="EMBL" id="GIQ79634.1"/>
    </source>
</evidence>
<evidence type="ECO:0000256" key="1">
    <source>
        <dbReference type="SAM" id="MobiDB-lite"/>
    </source>
</evidence>
<feature type="region of interest" description="Disordered" evidence="1">
    <location>
        <begin position="1652"/>
        <end position="1680"/>
    </location>
</feature>
<feature type="non-terminal residue" evidence="2">
    <location>
        <position position="1"/>
    </location>
</feature>
<feature type="region of interest" description="Disordered" evidence="1">
    <location>
        <begin position="1253"/>
        <end position="1273"/>
    </location>
</feature>
<comment type="caution">
    <text evidence="2">The sequence shown here is derived from an EMBL/GenBank/DDBJ whole genome shotgun (WGS) entry which is preliminary data.</text>
</comment>
<gene>
    <name evidence="2" type="ORF">KIPB_000304</name>
</gene>